<accession>A0A194YS99</accession>
<protein>
    <submittedName>
        <fullName evidence="2">Uncharacterized protein</fullName>
    </submittedName>
</protein>
<dbReference type="Gramene" id="KXG31067">
    <property type="protein sequence ID" value="KXG31067"/>
    <property type="gene ID" value="SORBI_3004G291600"/>
</dbReference>
<dbReference type="AlphaFoldDB" id="A0A194YS99"/>
<evidence type="ECO:0000313" key="3">
    <source>
        <dbReference type="Proteomes" id="UP000000768"/>
    </source>
</evidence>
<gene>
    <name evidence="2" type="ORF">SORBI_3004G291600</name>
</gene>
<organism evidence="2 3">
    <name type="scientific">Sorghum bicolor</name>
    <name type="common">Sorghum</name>
    <name type="synonym">Sorghum vulgare</name>
    <dbReference type="NCBI Taxonomy" id="4558"/>
    <lineage>
        <taxon>Eukaryota</taxon>
        <taxon>Viridiplantae</taxon>
        <taxon>Streptophyta</taxon>
        <taxon>Embryophyta</taxon>
        <taxon>Tracheophyta</taxon>
        <taxon>Spermatophyta</taxon>
        <taxon>Magnoliopsida</taxon>
        <taxon>Liliopsida</taxon>
        <taxon>Poales</taxon>
        <taxon>Poaceae</taxon>
        <taxon>PACMAD clade</taxon>
        <taxon>Panicoideae</taxon>
        <taxon>Andropogonodae</taxon>
        <taxon>Andropogoneae</taxon>
        <taxon>Sorghinae</taxon>
        <taxon>Sorghum</taxon>
    </lineage>
</organism>
<reference evidence="3" key="2">
    <citation type="journal article" date="2018" name="Plant J.">
        <title>The Sorghum bicolor reference genome: improved assembly, gene annotations, a transcriptome atlas, and signatures of genome organization.</title>
        <authorList>
            <person name="McCormick R.F."/>
            <person name="Truong S.K."/>
            <person name="Sreedasyam A."/>
            <person name="Jenkins J."/>
            <person name="Shu S."/>
            <person name="Sims D."/>
            <person name="Kennedy M."/>
            <person name="Amirebrahimi M."/>
            <person name="Weers B.D."/>
            <person name="McKinley B."/>
            <person name="Mattison A."/>
            <person name="Morishige D.T."/>
            <person name="Grimwood J."/>
            <person name="Schmutz J."/>
            <person name="Mullet J.E."/>
        </authorList>
    </citation>
    <scope>NUCLEOTIDE SEQUENCE [LARGE SCALE GENOMIC DNA]</scope>
    <source>
        <strain evidence="3">cv. BTx623</strain>
    </source>
</reference>
<feature type="region of interest" description="Disordered" evidence="1">
    <location>
        <begin position="1"/>
        <end position="24"/>
    </location>
</feature>
<evidence type="ECO:0000256" key="1">
    <source>
        <dbReference type="SAM" id="MobiDB-lite"/>
    </source>
</evidence>
<keyword evidence="3" id="KW-1185">Reference proteome</keyword>
<reference evidence="2 3" key="1">
    <citation type="journal article" date="2009" name="Nature">
        <title>The Sorghum bicolor genome and the diversification of grasses.</title>
        <authorList>
            <person name="Paterson A.H."/>
            <person name="Bowers J.E."/>
            <person name="Bruggmann R."/>
            <person name="Dubchak I."/>
            <person name="Grimwood J."/>
            <person name="Gundlach H."/>
            <person name="Haberer G."/>
            <person name="Hellsten U."/>
            <person name="Mitros T."/>
            <person name="Poliakov A."/>
            <person name="Schmutz J."/>
            <person name="Spannagl M."/>
            <person name="Tang H."/>
            <person name="Wang X."/>
            <person name="Wicker T."/>
            <person name="Bharti A.K."/>
            <person name="Chapman J."/>
            <person name="Feltus F.A."/>
            <person name="Gowik U."/>
            <person name="Grigoriev I.V."/>
            <person name="Lyons E."/>
            <person name="Maher C.A."/>
            <person name="Martis M."/>
            <person name="Narechania A."/>
            <person name="Otillar R.P."/>
            <person name="Penning B.W."/>
            <person name="Salamov A.A."/>
            <person name="Wang Y."/>
            <person name="Zhang L."/>
            <person name="Carpita N.C."/>
            <person name="Freeling M."/>
            <person name="Gingle A.R."/>
            <person name="Hash C.T."/>
            <person name="Keller B."/>
            <person name="Klein P."/>
            <person name="Kresovich S."/>
            <person name="McCann M.C."/>
            <person name="Ming R."/>
            <person name="Peterson D.G."/>
            <person name="Mehboob-ur-Rahman"/>
            <person name="Ware D."/>
            <person name="Westhoff P."/>
            <person name="Mayer K.F."/>
            <person name="Messing J."/>
            <person name="Rokhsar D.S."/>
        </authorList>
    </citation>
    <scope>NUCLEOTIDE SEQUENCE [LARGE SCALE GENOMIC DNA]</scope>
    <source>
        <strain evidence="3">cv. BTx623</strain>
    </source>
</reference>
<dbReference type="Proteomes" id="UP000000768">
    <property type="component" value="Chromosome 4"/>
</dbReference>
<proteinExistence type="predicted"/>
<evidence type="ECO:0000313" key="2">
    <source>
        <dbReference type="EMBL" id="KXG31067.1"/>
    </source>
</evidence>
<sequence length="95" mass="10065">MPPTIPRSLRQPASSSNTPAHPDCKPARTWRGLAAALTCSCLVGLSSARTTQLPPAKLTWSGCSPAGTYQGVGSIRTWQCAHSWTWALSSGVDWA</sequence>
<name>A0A194YS99_SORBI</name>
<dbReference type="EMBL" id="CM000763">
    <property type="protein sequence ID" value="KXG31067.1"/>
    <property type="molecule type" value="Genomic_DNA"/>
</dbReference>
<dbReference type="InParanoid" id="A0A194YS99"/>